<sequence length="83" mass="8953">MQDIISTLLDQIILEGKKQGLEQKEIARKAGISQETLSRAKKASDIQLSTLIRLANAVGLKVALVPAAPVLEKILSGGLFRED</sequence>
<dbReference type="GO" id="GO:0003677">
    <property type="term" value="F:DNA binding"/>
    <property type="evidence" value="ECO:0007669"/>
    <property type="project" value="InterPro"/>
</dbReference>
<dbReference type="Pfam" id="PF01381">
    <property type="entry name" value="HTH_3"/>
    <property type="match status" value="1"/>
</dbReference>
<dbReference type="PROSITE" id="PS50943">
    <property type="entry name" value="HTH_CROC1"/>
    <property type="match status" value="1"/>
</dbReference>
<evidence type="ECO:0000259" key="1">
    <source>
        <dbReference type="PROSITE" id="PS50943"/>
    </source>
</evidence>
<evidence type="ECO:0000313" key="2">
    <source>
        <dbReference type="EMBL" id="VAX32229.1"/>
    </source>
</evidence>
<accession>A0A3B1CQ44</accession>
<proteinExistence type="predicted"/>
<dbReference type="AlphaFoldDB" id="A0A3B1CQ44"/>
<name>A0A3B1CQ44_9ZZZZ</name>
<organism evidence="2">
    <name type="scientific">hydrothermal vent metagenome</name>
    <dbReference type="NCBI Taxonomy" id="652676"/>
    <lineage>
        <taxon>unclassified sequences</taxon>
        <taxon>metagenomes</taxon>
        <taxon>ecological metagenomes</taxon>
    </lineage>
</organism>
<dbReference type="InterPro" id="IPR001387">
    <property type="entry name" value="Cro/C1-type_HTH"/>
</dbReference>
<protein>
    <recommendedName>
        <fullName evidence="1">HTH cro/C1-type domain-containing protein</fullName>
    </recommendedName>
</protein>
<dbReference type="CDD" id="cd00093">
    <property type="entry name" value="HTH_XRE"/>
    <property type="match status" value="1"/>
</dbReference>
<dbReference type="SUPFAM" id="SSF47413">
    <property type="entry name" value="lambda repressor-like DNA-binding domains"/>
    <property type="match status" value="1"/>
</dbReference>
<reference evidence="2" key="1">
    <citation type="submission" date="2018-06" db="EMBL/GenBank/DDBJ databases">
        <authorList>
            <person name="Zhirakovskaya E."/>
        </authorList>
    </citation>
    <scope>NUCLEOTIDE SEQUENCE</scope>
</reference>
<gene>
    <name evidence="2" type="ORF">MNBD_NITROSPIRAE02-818</name>
</gene>
<feature type="domain" description="HTH cro/C1-type" evidence="1">
    <location>
        <begin position="17"/>
        <end position="65"/>
    </location>
</feature>
<dbReference type="Gene3D" id="1.10.260.40">
    <property type="entry name" value="lambda repressor-like DNA-binding domains"/>
    <property type="match status" value="1"/>
</dbReference>
<dbReference type="EMBL" id="UOGH01000242">
    <property type="protein sequence ID" value="VAX32229.1"/>
    <property type="molecule type" value="Genomic_DNA"/>
</dbReference>
<dbReference type="InterPro" id="IPR010982">
    <property type="entry name" value="Lambda_DNA-bd_dom_sf"/>
</dbReference>